<name>A0A932FXC3_UNCTE</name>
<comment type="caution">
    <text evidence="1">The sequence shown here is derived from an EMBL/GenBank/DDBJ whole genome shotgun (WGS) entry which is preliminary data.</text>
</comment>
<organism evidence="1 2">
    <name type="scientific">Tectimicrobiota bacterium</name>
    <dbReference type="NCBI Taxonomy" id="2528274"/>
    <lineage>
        <taxon>Bacteria</taxon>
        <taxon>Pseudomonadati</taxon>
        <taxon>Nitrospinota/Tectimicrobiota group</taxon>
        <taxon>Candidatus Tectimicrobiota</taxon>
    </lineage>
</organism>
<dbReference type="Proteomes" id="UP000769766">
    <property type="component" value="Unassembled WGS sequence"/>
</dbReference>
<evidence type="ECO:0000313" key="2">
    <source>
        <dbReference type="Proteomes" id="UP000769766"/>
    </source>
</evidence>
<reference evidence="1" key="1">
    <citation type="submission" date="2020-07" db="EMBL/GenBank/DDBJ databases">
        <title>Huge and variable diversity of episymbiotic CPR bacteria and DPANN archaea in groundwater ecosystems.</title>
        <authorList>
            <person name="He C.Y."/>
            <person name="Keren R."/>
            <person name="Whittaker M."/>
            <person name="Farag I.F."/>
            <person name="Doudna J."/>
            <person name="Cate J.H.D."/>
            <person name="Banfield J.F."/>
        </authorList>
    </citation>
    <scope>NUCLEOTIDE SEQUENCE</scope>
    <source>
        <strain evidence="1">NC_groundwater_672_Ag_B-0.1um_62_36</strain>
    </source>
</reference>
<dbReference type="AlphaFoldDB" id="A0A932FXC3"/>
<gene>
    <name evidence="1" type="ORF">HYY20_00555</name>
</gene>
<evidence type="ECO:0000313" key="1">
    <source>
        <dbReference type="EMBL" id="MBI2875354.1"/>
    </source>
</evidence>
<sequence>MADETLKKKVYDVLRKGYFSDPDDAVDVSDGPEDSIHLVIFSRKFNRINMKEKHDLIWSELMQKLDADEWSKISLSIGASPEEIKAT</sequence>
<dbReference type="EMBL" id="JACPRF010000018">
    <property type="protein sequence ID" value="MBI2875354.1"/>
    <property type="molecule type" value="Genomic_DNA"/>
</dbReference>
<protein>
    <submittedName>
        <fullName evidence="1">Uncharacterized protein</fullName>
    </submittedName>
</protein>
<proteinExistence type="predicted"/>
<accession>A0A932FXC3</accession>